<comment type="caution">
    <text evidence="2">The sequence shown here is derived from an EMBL/GenBank/DDBJ whole genome shotgun (WGS) entry which is preliminary data.</text>
</comment>
<name>A0A3R7HT87_9ACTN</name>
<dbReference type="OrthoDB" id="4249033at2"/>
<dbReference type="Gene3D" id="3.30.160.100">
    <property type="entry name" value="Ribosome hibernation promotion factor-like"/>
    <property type="match status" value="1"/>
</dbReference>
<accession>A0A3R7HT87</accession>
<keyword evidence="3" id="KW-1185">Reference proteome</keyword>
<evidence type="ECO:0000313" key="2">
    <source>
        <dbReference type="EMBL" id="RKM90705.1"/>
    </source>
</evidence>
<dbReference type="AlphaFoldDB" id="A0A3R7HT87"/>
<evidence type="ECO:0000256" key="1">
    <source>
        <dbReference type="SAM" id="MobiDB-lite"/>
    </source>
</evidence>
<dbReference type="InterPro" id="IPR036567">
    <property type="entry name" value="RHF-like"/>
</dbReference>
<feature type="region of interest" description="Disordered" evidence="1">
    <location>
        <begin position="102"/>
        <end position="141"/>
    </location>
</feature>
<evidence type="ECO:0008006" key="4">
    <source>
        <dbReference type="Google" id="ProtNLM"/>
    </source>
</evidence>
<protein>
    <recommendedName>
        <fullName evidence="4">HPF/RaiA family ribosome-associated protein</fullName>
    </recommendedName>
</protein>
<dbReference type="RefSeq" id="WP_070159509.1">
    <property type="nucleotide sequence ID" value="NZ_CP134822.1"/>
</dbReference>
<sequence length="141" mass="15173">MTARETGVRGTEAVRVRAEGNVEEGVLEYLRAKIGAVLDRQGLPPVTGGVRIAKANAHHAEHPWTAAAELRVGPDLVVAHAREATSQEATDRLQDRLRRQVERALDSRQTARRSAPPPPWRGGAGEDGPRAAEEPAGDRPA</sequence>
<dbReference type="EMBL" id="JNAD02000023">
    <property type="protein sequence ID" value="RKM90705.1"/>
    <property type="molecule type" value="Genomic_DNA"/>
</dbReference>
<organism evidence="2 3">
    <name type="scientific">Streptomyces xinghaiensis</name>
    <dbReference type="NCBI Taxonomy" id="1038928"/>
    <lineage>
        <taxon>Bacteria</taxon>
        <taxon>Bacillati</taxon>
        <taxon>Actinomycetota</taxon>
        <taxon>Actinomycetes</taxon>
        <taxon>Kitasatosporales</taxon>
        <taxon>Streptomycetaceae</taxon>
        <taxon>Streptomyces</taxon>
    </lineage>
</organism>
<dbReference type="Proteomes" id="UP000028058">
    <property type="component" value="Unassembled WGS sequence"/>
</dbReference>
<dbReference type="SUPFAM" id="SSF69754">
    <property type="entry name" value="Ribosome binding protein Y (YfiA homologue)"/>
    <property type="match status" value="1"/>
</dbReference>
<feature type="compositionally biased region" description="Basic and acidic residues" evidence="1">
    <location>
        <begin position="127"/>
        <end position="141"/>
    </location>
</feature>
<evidence type="ECO:0000313" key="3">
    <source>
        <dbReference type="Proteomes" id="UP000028058"/>
    </source>
</evidence>
<gene>
    <name evidence="2" type="ORF">SFRA_031540</name>
</gene>
<reference evidence="2 3" key="1">
    <citation type="journal article" date="2014" name="Genome Announc.">
        <title>Draft Genome Sequence of Streptomyces fradiae ATCC 19609, a Strain Highly Sensitive to Antibiotics.</title>
        <authorList>
            <person name="Bekker O.B."/>
            <person name="Klimina K.M."/>
            <person name="Vatlin A.A."/>
            <person name="Zakharevich N.V."/>
            <person name="Kasianov A.S."/>
            <person name="Danilenko V.N."/>
        </authorList>
    </citation>
    <scope>NUCLEOTIDE SEQUENCE [LARGE SCALE GENOMIC DNA]</scope>
    <source>
        <strain evidence="2 3">ATCC 19609</strain>
    </source>
</reference>
<proteinExistence type="predicted"/>